<dbReference type="GO" id="GO:0016242">
    <property type="term" value="P:negative regulation of macroautophagy"/>
    <property type="evidence" value="ECO:0007669"/>
    <property type="project" value="TreeGrafter"/>
</dbReference>
<dbReference type="GO" id="GO:0005634">
    <property type="term" value="C:nucleus"/>
    <property type="evidence" value="ECO:0007669"/>
    <property type="project" value="TreeGrafter"/>
</dbReference>
<dbReference type="GO" id="GO:0005737">
    <property type="term" value="C:cytoplasm"/>
    <property type="evidence" value="ECO:0007669"/>
    <property type="project" value="TreeGrafter"/>
</dbReference>
<name>A0A9Q3CQA9_9BASI</name>
<keyword evidence="1" id="KW-0677">Repeat</keyword>
<dbReference type="PANTHER" id="PTHR11139">
    <property type="entry name" value="ATAXIA TELANGIECTASIA MUTATED ATM -RELATED"/>
    <property type="match status" value="1"/>
</dbReference>
<organism evidence="2 3">
    <name type="scientific">Austropuccinia psidii MF-1</name>
    <dbReference type="NCBI Taxonomy" id="1389203"/>
    <lineage>
        <taxon>Eukaryota</taxon>
        <taxon>Fungi</taxon>
        <taxon>Dikarya</taxon>
        <taxon>Basidiomycota</taxon>
        <taxon>Pucciniomycotina</taxon>
        <taxon>Pucciniomycetes</taxon>
        <taxon>Pucciniales</taxon>
        <taxon>Sphaerophragmiaceae</taxon>
        <taxon>Austropuccinia</taxon>
    </lineage>
</organism>
<evidence type="ECO:0000313" key="2">
    <source>
        <dbReference type="EMBL" id="MBW0486587.1"/>
    </source>
</evidence>
<dbReference type="GO" id="GO:0038202">
    <property type="term" value="P:TORC1 signaling"/>
    <property type="evidence" value="ECO:0007669"/>
    <property type="project" value="TreeGrafter"/>
</dbReference>
<dbReference type="InterPro" id="IPR016024">
    <property type="entry name" value="ARM-type_fold"/>
</dbReference>
<keyword evidence="3" id="KW-1185">Reference proteome</keyword>
<dbReference type="InterPro" id="IPR050517">
    <property type="entry name" value="DDR_Repair_Kinase"/>
</dbReference>
<protein>
    <submittedName>
        <fullName evidence="2">Uncharacterized protein</fullName>
    </submittedName>
</protein>
<dbReference type="EMBL" id="AVOT02008722">
    <property type="protein sequence ID" value="MBW0486587.1"/>
    <property type="molecule type" value="Genomic_DNA"/>
</dbReference>
<evidence type="ECO:0000256" key="1">
    <source>
        <dbReference type="ARBA" id="ARBA00022737"/>
    </source>
</evidence>
<sequence>MSSDGLSKPLRAALVELDRYIPPLLPIVQEKLLNLLAVKLSGEKFKPPGMPVNWRAGPSVTDLSTMTPNRVTVTLALKTLGTFNFKGYRLNEFVQDVVIRWADDESPDVRQAAATCCAQVLAQDPIIHQSSPHAVKLISNVLTKLLAVVITDPLPSIRHSTLSALDPKFDRFLAQPNNIKQLFMAMNDEVHVIRESAIKTIGRLTKQNPAYIMPNLRKTLIQLLTDLEYSKKKALLS</sequence>
<dbReference type="OrthoDB" id="381190at2759"/>
<dbReference type="Proteomes" id="UP000765509">
    <property type="component" value="Unassembled WGS sequence"/>
</dbReference>
<evidence type="ECO:0000313" key="3">
    <source>
        <dbReference type="Proteomes" id="UP000765509"/>
    </source>
</evidence>
<gene>
    <name evidence="2" type="ORF">O181_026302</name>
</gene>
<proteinExistence type="predicted"/>
<dbReference type="GO" id="GO:0031932">
    <property type="term" value="C:TORC2 complex"/>
    <property type="evidence" value="ECO:0007669"/>
    <property type="project" value="TreeGrafter"/>
</dbReference>
<comment type="caution">
    <text evidence="2">The sequence shown here is derived from an EMBL/GenBank/DDBJ whole genome shotgun (WGS) entry which is preliminary data.</text>
</comment>
<dbReference type="GO" id="GO:0031931">
    <property type="term" value="C:TORC1 complex"/>
    <property type="evidence" value="ECO:0007669"/>
    <property type="project" value="TreeGrafter"/>
</dbReference>
<dbReference type="InterPro" id="IPR000357">
    <property type="entry name" value="HEAT"/>
</dbReference>
<dbReference type="InterPro" id="IPR011989">
    <property type="entry name" value="ARM-like"/>
</dbReference>
<dbReference type="SUPFAM" id="SSF48371">
    <property type="entry name" value="ARM repeat"/>
    <property type="match status" value="1"/>
</dbReference>
<dbReference type="Gene3D" id="1.25.10.10">
    <property type="entry name" value="Leucine-rich Repeat Variant"/>
    <property type="match status" value="1"/>
</dbReference>
<accession>A0A9Q3CQA9</accession>
<dbReference type="Pfam" id="PF02985">
    <property type="entry name" value="HEAT"/>
    <property type="match status" value="1"/>
</dbReference>
<reference evidence="2" key="1">
    <citation type="submission" date="2021-03" db="EMBL/GenBank/DDBJ databases">
        <title>Draft genome sequence of rust myrtle Austropuccinia psidii MF-1, a brazilian biotype.</title>
        <authorList>
            <person name="Quecine M.C."/>
            <person name="Pachon D.M.R."/>
            <person name="Bonatelli M.L."/>
            <person name="Correr F.H."/>
            <person name="Franceschini L.M."/>
            <person name="Leite T.F."/>
            <person name="Margarido G.R.A."/>
            <person name="Almeida C.A."/>
            <person name="Ferrarezi J.A."/>
            <person name="Labate C.A."/>
        </authorList>
    </citation>
    <scope>NUCLEOTIDE SEQUENCE</scope>
    <source>
        <strain evidence="2">MF-1</strain>
    </source>
</reference>
<dbReference type="GO" id="GO:0004674">
    <property type="term" value="F:protein serine/threonine kinase activity"/>
    <property type="evidence" value="ECO:0007669"/>
    <property type="project" value="TreeGrafter"/>
</dbReference>
<dbReference type="PANTHER" id="PTHR11139:SF9">
    <property type="entry name" value="SERINE_THREONINE-PROTEIN KINASE MTOR"/>
    <property type="match status" value="1"/>
</dbReference>
<dbReference type="AlphaFoldDB" id="A0A9Q3CQA9"/>